<dbReference type="InterPro" id="IPR011604">
    <property type="entry name" value="PDDEXK-like_dom_sf"/>
</dbReference>
<gene>
    <name evidence="18" type="ORF">SAMN04487966_101397</name>
</gene>
<keyword evidence="4" id="KW-0227">DNA damage</keyword>
<keyword evidence="7" id="KW-0269">Exonuclease</keyword>
<dbReference type="Pfam" id="PF00580">
    <property type="entry name" value="UvrD-helicase"/>
    <property type="match status" value="1"/>
</dbReference>
<dbReference type="PROSITE" id="PS51217">
    <property type="entry name" value="UVRD_HELICASE_CTER"/>
    <property type="match status" value="1"/>
</dbReference>
<dbReference type="EMBL" id="FPCG01000001">
    <property type="protein sequence ID" value="SFV20477.1"/>
    <property type="molecule type" value="Genomic_DNA"/>
</dbReference>
<keyword evidence="5 15" id="KW-0378">Hydrolase</keyword>
<comment type="similarity">
    <text evidence="1">Belongs to the helicase family. UvrD subfamily.</text>
</comment>
<feature type="domain" description="UvrD-like helicase ATP-binding" evidence="16">
    <location>
        <begin position="32"/>
        <end position="351"/>
    </location>
</feature>
<dbReference type="InterPro" id="IPR013986">
    <property type="entry name" value="DExx_box_DNA_helicase_dom_sf"/>
</dbReference>
<organism evidence="18 19">
    <name type="scientific">Micrococcus terreus</name>
    <dbReference type="NCBI Taxonomy" id="574650"/>
    <lineage>
        <taxon>Bacteria</taxon>
        <taxon>Bacillati</taxon>
        <taxon>Actinomycetota</taxon>
        <taxon>Actinomycetes</taxon>
        <taxon>Micrococcales</taxon>
        <taxon>Micrococcaceae</taxon>
        <taxon>Micrococcus</taxon>
    </lineage>
</organism>
<accession>A0A1I7MEV8</accession>
<dbReference type="InterPro" id="IPR038726">
    <property type="entry name" value="PDDEXK_AddAB-type"/>
</dbReference>
<dbReference type="InterPro" id="IPR027417">
    <property type="entry name" value="P-loop_NTPase"/>
</dbReference>
<dbReference type="EC" id="5.6.2.4" evidence="13"/>
<keyword evidence="10" id="KW-0234">DNA repair</keyword>
<keyword evidence="8 15" id="KW-0067">ATP-binding</keyword>
<comment type="catalytic activity">
    <reaction evidence="14">
        <text>ATP + H2O = ADP + phosphate + H(+)</text>
        <dbReference type="Rhea" id="RHEA:13065"/>
        <dbReference type="ChEBI" id="CHEBI:15377"/>
        <dbReference type="ChEBI" id="CHEBI:15378"/>
        <dbReference type="ChEBI" id="CHEBI:30616"/>
        <dbReference type="ChEBI" id="CHEBI:43474"/>
        <dbReference type="ChEBI" id="CHEBI:456216"/>
        <dbReference type="EC" id="5.6.2.4"/>
    </reaction>
</comment>
<evidence type="ECO:0000256" key="7">
    <source>
        <dbReference type="ARBA" id="ARBA00022839"/>
    </source>
</evidence>
<feature type="binding site" evidence="15">
    <location>
        <begin position="53"/>
        <end position="60"/>
    </location>
    <ligand>
        <name>ATP</name>
        <dbReference type="ChEBI" id="CHEBI:30616"/>
    </ligand>
</feature>
<evidence type="ECO:0000256" key="4">
    <source>
        <dbReference type="ARBA" id="ARBA00022763"/>
    </source>
</evidence>
<proteinExistence type="inferred from homology"/>
<evidence type="ECO:0000256" key="8">
    <source>
        <dbReference type="ARBA" id="ARBA00022840"/>
    </source>
</evidence>
<dbReference type="Proteomes" id="UP000198881">
    <property type="component" value="Unassembled WGS sequence"/>
</dbReference>
<evidence type="ECO:0000256" key="5">
    <source>
        <dbReference type="ARBA" id="ARBA00022801"/>
    </source>
</evidence>
<dbReference type="SUPFAM" id="SSF52540">
    <property type="entry name" value="P-loop containing nucleoside triphosphate hydrolases"/>
    <property type="match status" value="1"/>
</dbReference>
<dbReference type="GO" id="GO:0000725">
    <property type="term" value="P:recombinational repair"/>
    <property type="evidence" value="ECO:0007669"/>
    <property type="project" value="TreeGrafter"/>
</dbReference>
<evidence type="ECO:0000256" key="13">
    <source>
        <dbReference type="ARBA" id="ARBA00034808"/>
    </source>
</evidence>
<evidence type="ECO:0000256" key="2">
    <source>
        <dbReference type="ARBA" id="ARBA00022722"/>
    </source>
</evidence>
<dbReference type="Gene3D" id="3.40.50.300">
    <property type="entry name" value="P-loop containing nucleotide triphosphate hydrolases"/>
    <property type="match status" value="2"/>
</dbReference>
<dbReference type="AlphaFoldDB" id="A0A1I7MEV8"/>
<dbReference type="InterPro" id="IPR000212">
    <property type="entry name" value="DNA_helicase_UvrD/REP"/>
</dbReference>
<keyword evidence="19" id="KW-1185">Reference proteome</keyword>
<dbReference type="OrthoDB" id="5240387at2"/>
<dbReference type="InterPro" id="IPR014017">
    <property type="entry name" value="DNA_helicase_UvrD-like_C"/>
</dbReference>
<sequence>MAQQTPQQPTEQPTLRLTVPRQTEAAELTLDAEQQAVVDLAQSPGHGSVLVLGGPGTGRSTVAVEYAAARIEAGLVPDRLLMLAPTRQAAARLRDALSVRLDRGGAGTRSSTPVRTWAAYAFDLIRRARVEGFLPQVERTPRLLSGAEQDTVIAELLETYAAGERPGPDWPEELDEAVQTRGFRQEVRELIDRTSEYGIEPGDLQELAARHGRAEWDAAAELLQDYRDRLDLGMAEAFDPAGLITTARQLLQDQPELAEQERERLSVLVIDDLQEATPAIHALLGVLGHGQDVVATANPDTVVQGFRGARPDLLRQYPDALVLAQTLPGFEALAGSGGGQTITLTTGHRMAPDLVQAYQRVTRRIPADRRTAELRAGLIPVEPGEDSVPITGAAVHLVASPAHEDQLVLQQILELHHRHQVPLHRIAVMARSGPLVADLGRYLEAEGIPVDRTISDSVLKTEPAVAPLLGMLRMVTEAPAEDEPTLDIDAVLDLISGRYGRSTALHVRQLRQRLLAEERAAGGRRSSNELLLSALEDPALLEGIRVVGDGVARIGRMLRAGRTAAADPAATAETVLWALWDATDTPARWQDLAVTGTGHAARRADMDLDAVVGLFQAAERYVDQFPGSGPAAFADFMEAQNLPMDSLAAQSRHGESVSVLTPASAAGREWDVVIVAGLQDGIWPNTRLRGQLLGATDLAEIASGRATTSNHRTRVAEVRQDELRSFATALSRARVRVVGIGVASADLLPSDFLDLLAPWHPTPEQAEQGILSRPVTAVPTPLTASALVARLRRELEETAHRLHRDPAQELTEADQQHVALVAAALARLAASGLPGAAPDHWWGLLPLSTEAPLTEPGGRIAVSPSRVQAALDNPLNWFMDQIGSQPVATAAQSIGTLVHAVAEAHPSGPLEALQAELERRLPELDLEPGWETDQALDRVRDMVAKLGMYLLTLPGTGRRIAGVEVPFAAEMDREDLHVTVRGIIDRLEIDAEGRPFVVDLKTGKSTPTVAEMERQAQLGAYQASIAAGGLDEALEKIADAGTLRAHEPGGAALVQLGATTAKVKVQEQDVVGPQDTWAQDLVFTAAERMVGPRFLAIHPPGRVFCRVPQVCPLCSQGRQTTEWSR</sequence>
<evidence type="ECO:0000256" key="14">
    <source>
        <dbReference type="ARBA" id="ARBA00048988"/>
    </source>
</evidence>
<dbReference type="GO" id="GO:0043138">
    <property type="term" value="F:3'-5' DNA helicase activity"/>
    <property type="evidence" value="ECO:0007669"/>
    <property type="project" value="UniProtKB-EC"/>
</dbReference>
<feature type="domain" description="UvrD-like helicase C-terminal" evidence="17">
    <location>
        <begin position="356"/>
        <end position="667"/>
    </location>
</feature>
<evidence type="ECO:0000256" key="1">
    <source>
        <dbReference type="ARBA" id="ARBA00009922"/>
    </source>
</evidence>
<evidence type="ECO:0000259" key="17">
    <source>
        <dbReference type="PROSITE" id="PS51217"/>
    </source>
</evidence>
<keyword evidence="6 15" id="KW-0347">Helicase</keyword>
<reference evidence="18 19" key="1">
    <citation type="submission" date="2016-10" db="EMBL/GenBank/DDBJ databases">
        <authorList>
            <person name="de Groot N.N."/>
        </authorList>
    </citation>
    <scope>NUCLEOTIDE SEQUENCE [LARGE SCALE GENOMIC DNA]</scope>
    <source>
        <strain evidence="18 19">CGMCC 1.7054</strain>
    </source>
</reference>
<keyword evidence="2" id="KW-0540">Nuclease</keyword>
<evidence type="ECO:0000313" key="18">
    <source>
        <dbReference type="EMBL" id="SFV20477.1"/>
    </source>
</evidence>
<evidence type="ECO:0000256" key="9">
    <source>
        <dbReference type="ARBA" id="ARBA00023125"/>
    </source>
</evidence>
<dbReference type="GO" id="GO:0033202">
    <property type="term" value="C:DNA helicase complex"/>
    <property type="evidence" value="ECO:0007669"/>
    <property type="project" value="TreeGrafter"/>
</dbReference>
<evidence type="ECO:0000313" key="19">
    <source>
        <dbReference type="Proteomes" id="UP000198881"/>
    </source>
</evidence>
<name>A0A1I7MEV8_9MICC</name>
<keyword evidence="3 15" id="KW-0547">Nucleotide-binding</keyword>
<comment type="catalytic activity">
    <reaction evidence="12">
        <text>Couples ATP hydrolysis with the unwinding of duplex DNA by translocating in the 3'-5' direction.</text>
        <dbReference type="EC" id="5.6.2.4"/>
    </reaction>
</comment>
<evidence type="ECO:0000256" key="12">
    <source>
        <dbReference type="ARBA" id="ARBA00034617"/>
    </source>
</evidence>
<evidence type="ECO:0000256" key="15">
    <source>
        <dbReference type="PROSITE-ProRule" id="PRU00560"/>
    </source>
</evidence>
<keyword evidence="11" id="KW-0413">Isomerase</keyword>
<evidence type="ECO:0000256" key="10">
    <source>
        <dbReference type="ARBA" id="ARBA00023204"/>
    </source>
</evidence>
<dbReference type="InterPro" id="IPR014016">
    <property type="entry name" value="UvrD-like_ATP-bd"/>
</dbReference>
<keyword evidence="9" id="KW-0238">DNA-binding</keyword>
<evidence type="ECO:0000259" key="16">
    <source>
        <dbReference type="PROSITE" id="PS51198"/>
    </source>
</evidence>
<dbReference type="GO" id="GO:0005829">
    <property type="term" value="C:cytosol"/>
    <property type="evidence" value="ECO:0007669"/>
    <property type="project" value="TreeGrafter"/>
</dbReference>
<dbReference type="Gene3D" id="1.10.486.10">
    <property type="entry name" value="PCRA, domain 4"/>
    <property type="match status" value="1"/>
</dbReference>
<dbReference type="PROSITE" id="PS51198">
    <property type="entry name" value="UVRD_HELICASE_ATP_BIND"/>
    <property type="match status" value="1"/>
</dbReference>
<evidence type="ECO:0000256" key="6">
    <source>
        <dbReference type="ARBA" id="ARBA00022806"/>
    </source>
</evidence>
<dbReference type="Gene3D" id="1.10.10.160">
    <property type="match status" value="1"/>
</dbReference>
<protein>
    <recommendedName>
        <fullName evidence="13">DNA 3'-5' helicase</fullName>
        <ecNumber evidence="13">5.6.2.4</ecNumber>
    </recommendedName>
</protein>
<dbReference type="GO" id="GO:0003677">
    <property type="term" value="F:DNA binding"/>
    <property type="evidence" value="ECO:0007669"/>
    <property type="project" value="UniProtKB-KW"/>
</dbReference>
<dbReference type="PANTHER" id="PTHR11070">
    <property type="entry name" value="UVRD / RECB / PCRA DNA HELICASE FAMILY MEMBER"/>
    <property type="match status" value="1"/>
</dbReference>
<dbReference type="RefSeq" id="WP_091693492.1">
    <property type="nucleotide sequence ID" value="NZ_FPCG01000001.1"/>
</dbReference>
<dbReference type="STRING" id="574650.SAMN04487966_101397"/>
<evidence type="ECO:0000256" key="11">
    <source>
        <dbReference type="ARBA" id="ARBA00023235"/>
    </source>
</evidence>
<dbReference type="PANTHER" id="PTHR11070:SF59">
    <property type="entry name" value="DNA 3'-5' HELICASE"/>
    <property type="match status" value="1"/>
</dbReference>
<dbReference type="Pfam" id="PF12705">
    <property type="entry name" value="PDDEXK_1"/>
    <property type="match status" value="1"/>
</dbReference>
<evidence type="ECO:0000256" key="3">
    <source>
        <dbReference type="ARBA" id="ARBA00022741"/>
    </source>
</evidence>
<dbReference type="GO" id="GO:0005524">
    <property type="term" value="F:ATP binding"/>
    <property type="evidence" value="ECO:0007669"/>
    <property type="project" value="UniProtKB-UniRule"/>
</dbReference>
<dbReference type="Gene3D" id="3.90.320.10">
    <property type="match status" value="1"/>
</dbReference>
<dbReference type="GO" id="GO:0004527">
    <property type="term" value="F:exonuclease activity"/>
    <property type="evidence" value="ECO:0007669"/>
    <property type="project" value="UniProtKB-KW"/>
</dbReference>